<dbReference type="Pfam" id="PF00331">
    <property type="entry name" value="Glyco_hydro_10"/>
    <property type="match status" value="1"/>
</dbReference>
<keyword evidence="3 7" id="KW-0119">Carbohydrate metabolism</keyword>
<dbReference type="InterPro" id="IPR031158">
    <property type="entry name" value="GH10_AS"/>
</dbReference>
<keyword evidence="4 7" id="KW-0326">Glycosidase</keyword>
<dbReference type="CAZy" id="GH10">
    <property type="family name" value="Glycoside Hydrolase Family 10"/>
</dbReference>
<dbReference type="PANTHER" id="PTHR31490">
    <property type="entry name" value="GLYCOSYL HYDROLASE"/>
    <property type="match status" value="1"/>
</dbReference>
<dbReference type="PRINTS" id="PR00134">
    <property type="entry name" value="GLHYDRLASE10"/>
</dbReference>
<organism evidence="9">
    <name type="scientific">Agaricus bisporus</name>
    <name type="common">White button mushroom</name>
    <dbReference type="NCBI Taxonomy" id="5341"/>
    <lineage>
        <taxon>Eukaryota</taxon>
        <taxon>Fungi</taxon>
        <taxon>Dikarya</taxon>
        <taxon>Basidiomycota</taxon>
        <taxon>Agaricomycotina</taxon>
        <taxon>Agaricomycetes</taxon>
        <taxon>Agaricomycetidae</taxon>
        <taxon>Agaricales</taxon>
        <taxon>Agaricineae</taxon>
        <taxon>Agaricaceae</taxon>
        <taxon>Agaricus</taxon>
    </lineage>
</organism>
<evidence type="ECO:0000313" key="9">
    <source>
        <dbReference type="EMBL" id="CAC03463.1"/>
    </source>
</evidence>
<evidence type="ECO:0000259" key="8">
    <source>
        <dbReference type="PROSITE" id="PS51760"/>
    </source>
</evidence>
<dbReference type="InterPro" id="IPR001000">
    <property type="entry name" value="GH10_dom"/>
</dbReference>
<dbReference type="PANTHER" id="PTHR31490:SF76">
    <property type="entry name" value="ENDO-1,4-BETA-XYLANASE C"/>
    <property type="match status" value="1"/>
</dbReference>
<reference evidence="9" key="1">
    <citation type="submission" date="2000-08" db="EMBL/GenBank/DDBJ databases">
        <title>Molecular analysis of the cellulolytic genes in Agaricus bisporus.</title>
        <authorList>
            <person name="Morales-Almora P."/>
            <person name="Thurston C.F."/>
        </authorList>
    </citation>
    <scope>NUCLEOTIDE SEQUENCE</scope>
    <source>
        <strain evidence="9">D649</strain>
    </source>
</reference>
<protein>
    <recommendedName>
        <fullName evidence="7">Beta-xylanase</fullName>
        <ecNumber evidence="7">3.2.1.8</ecNumber>
    </recommendedName>
</protein>
<comment type="similarity">
    <text evidence="1 7">Belongs to the glycosyl hydrolase 10 (cellulase F) family.</text>
</comment>
<evidence type="ECO:0000256" key="2">
    <source>
        <dbReference type="ARBA" id="ARBA00022801"/>
    </source>
</evidence>
<feature type="domain" description="GH10" evidence="8">
    <location>
        <begin position="47"/>
        <end position="324"/>
    </location>
</feature>
<keyword evidence="2 7" id="KW-0378">Hydrolase</keyword>
<proteinExistence type="evidence at transcript level"/>
<dbReference type="EC" id="3.2.1.8" evidence="7"/>
<dbReference type="AlphaFoldDB" id="Q9HGX1"/>
<dbReference type="Gene3D" id="3.20.20.80">
    <property type="entry name" value="Glycosidases"/>
    <property type="match status" value="1"/>
</dbReference>
<evidence type="ECO:0000256" key="6">
    <source>
        <dbReference type="PROSITE-ProRule" id="PRU10061"/>
    </source>
</evidence>
<gene>
    <name evidence="9" type="primary">xyl1</name>
</gene>
<keyword evidence="9" id="KW-0858">Xylan degradation</keyword>
<accession>Q9HGX1</accession>
<evidence type="ECO:0000256" key="5">
    <source>
        <dbReference type="ARBA" id="ARBA00023326"/>
    </source>
</evidence>
<evidence type="ECO:0000256" key="1">
    <source>
        <dbReference type="ARBA" id="ARBA00007495"/>
    </source>
</evidence>
<dbReference type="InterPro" id="IPR017853">
    <property type="entry name" value="GH"/>
</dbReference>
<dbReference type="EMBL" id="AJ293761">
    <property type="protein sequence ID" value="CAC03463.1"/>
    <property type="molecule type" value="mRNA"/>
</dbReference>
<dbReference type="PROSITE" id="PS00591">
    <property type="entry name" value="GH10_1"/>
    <property type="match status" value="1"/>
</dbReference>
<evidence type="ECO:0000256" key="7">
    <source>
        <dbReference type="RuleBase" id="RU361174"/>
    </source>
</evidence>
<dbReference type="GO" id="GO:0031176">
    <property type="term" value="F:endo-1,4-beta-xylanase activity"/>
    <property type="evidence" value="ECO:0007669"/>
    <property type="project" value="UniProtKB-EC"/>
</dbReference>
<dbReference type="PROSITE" id="PS51760">
    <property type="entry name" value="GH10_2"/>
    <property type="match status" value="1"/>
</dbReference>
<sequence length="325" mass="34845">MRYASVEASFDMAPMIHLPGRSSGRPGQVLVLTVNSLPRGKKFFGAAADQNTINIAANQALLISDFGAVTPENSMKWDATEPNRGQFNFGGADFLVNWATSHGKMIRGHTFVWHSQLPGWVSSINDRTTLTSVIQNHISTLGGRYRGKIYAWDVCNEIFNEDGSIRQSVFSNVLGESFVTIAFQAARSADPNAKLYINDYNLDSNNAKVQGMVALVKRQNANGRIIDGIGTQMHLGPGGGSGAQAAITALAGAGTELAITELDIQNASSSDYVAVVNACLNQPACVSITTWGVADINSWRSGSSPLLFDNNYRPKAAYNAVINAL</sequence>
<dbReference type="SUPFAM" id="SSF51445">
    <property type="entry name" value="(Trans)glycosidases"/>
    <property type="match status" value="1"/>
</dbReference>
<dbReference type="SMART" id="SM00633">
    <property type="entry name" value="Glyco_10"/>
    <property type="match status" value="1"/>
</dbReference>
<feature type="active site" description="Nucleophile" evidence="6">
    <location>
        <position position="261"/>
    </location>
</feature>
<dbReference type="InterPro" id="IPR044846">
    <property type="entry name" value="GH10"/>
</dbReference>
<dbReference type="GO" id="GO:0045493">
    <property type="term" value="P:xylan catabolic process"/>
    <property type="evidence" value="ECO:0007669"/>
    <property type="project" value="UniProtKB-KW"/>
</dbReference>
<keyword evidence="5 7" id="KW-0624">Polysaccharide degradation</keyword>
<name>Q9HGX1_AGABI</name>
<comment type="catalytic activity">
    <reaction evidence="7">
        <text>Endohydrolysis of (1-&gt;4)-beta-D-xylosidic linkages in xylans.</text>
        <dbReference type="EC" id="3.2.1.8"/>
    </reaction>
</comment>
<evidence type="ECO:0000256" key="3">
    <source>
        <dbReference type="ARBA" id="ARBA00023277"/>
    </source>
</evidence>
<evidence type="ECO:0000256" key="4">
    <source>
        <dbReference type="ARBA" id="ARBA00023295"/>
    </source>
</evidence>